<evidence type="ECO:0000313" key="3">
    <source>
        <dbReference type="Proteomes" id="UP000516305"/>
    </source>
</evidence>
<proteinExistence type="predicted"/>
<feature type="transmembrane region" description="Helical" evidence="1">
    <location>
        <begin position="12"/>
        <end position="35"/>
    </location>
</feature>
<keyword evidence="1" id="KW-0812">Transmembrane</keyword>
<evidence type="ECO:0000313" key="2">
    <source>
        <dbReference type="EMBL" id="QNR23393.1"/>
    </source>
</evidence>
<organism evidence="2 3">
    <name type="scientific">Croceimicrobium hydrocarbonivorans</name>
    <dbReference type="NCBI Taxonomy" id="2761580"/>
    <lineage>
        <taxon>Bacteria</taxon>
        <taxon>Pseudomonadati</taxon>
        <taxon>Bacteroidota</taxon>
        <taxon>Flavobacteriia</taxon>
        <taxon>Flavobacteriales</taxon>
        <taxon>Owenweeksiaceae</taxon>
        <taxon>Croceimicrobium</taxon>
    </lineage>
</organism>
<accession>A0A7H0VCE5</accession>
<dbReference type="Proteomes" id="UP000516305">
    <property type="component" value="Chromosome"/>
</dbReference>
<dbReference type="RefSeq" id="WP_210757923.1">
    <property type="nucleotide sequence ID" value="NZ_CP060139.1"/>
</dbReference>
<protein>
    <submittedName>
        <fullName evidence="2">Uncharacterized protein</fullName>
    </submittedName>
</protein>
<sequence>MSRTARTILHSGWVLMISGLILIFLPEQVALFFWKDTVPDFWLRTLGYFMFIEGLISYKSSYYEVSGLYRWIINYRMLQPAFFTTLLIVDFANPGLMLYSTIELILGIYSFLAFKQDNL</sequence>
<dbReference type="KEGG" id="chyd:H4K34_13530"/>
<keyword evidence="3" id="KW-1185">Reference proteome</keyword>
<dbReference type="EMBL" id="CP060139">
    <property type="protein sequence ID" value="QNR23393.1"/>
    <property type="molecule type" value="Genomic_DNA"/>
</dbReference>
<evidence type="ECO:0000256" key="1">
    <source>
        <dbReference type="SAM" id="Phobius"/>
    </source>
</evidence>
<feature type="transmembrane region" description="Helical" evidence="1">
    <location>
        <begin position="95"/>
        <end position="114"/>
    </location>
</feature>
<reference evidence="2 3" key="1">
    <citation type="submission" date="2020-08" db="EMBL/GenBank/DDBJ databases">
        <title>Croceimicrobium hydrocarbonivorans gen. nov., sp. nov., a novel marine bacterium isolated from a bacterial consortium that degrades polyethylene terephthalate.</title>
        <authorList>
            <person name="Liu R."/>
        </authorList>
    </citation>
    <scope>NUCLEOTIDE SEQUENCE [LARGE SCALE GENOMIC DNA]</scope>
    <source>
        <strain evidence="2 3">A20-9</strain>
    </source>
</reference>
<keyword evidence="1" id="KW-1133">Transmembrane helix</keyword>
<keyword evidence="1" id="KW-0472">Membrane</keyword>
<name>A0A7H0VCE5_9FLAO</name>
<dbReference type="AlphaFoldDB" id="A0A7H0VCE5"/>
<gene>
    <name evidence="2" type="ORF">H4K34_13530</name>
</gene>